<dbReference type="EMBL" id="CP041239">
    <property type="protein sequence ID" value="QLL64148.1"/>
    <property type="molecule type" value="Genomic_DNA"/>
</dbReference>
<dbReference type="AlphaFoldDB" id="A0A859R3E9"/>
<dbReference type="Proteomes" id="UP000510721">
    <property type="component" value="Plasmid pEmeITTGR7a"/>
</dbReference>
<dbReference type="Gene3D" id="3.40.190.290">
    <property type="match status" value="1"/>
</dbReference>
<dbReference type="SUPFAM" id="SSF53850">
    <property type="entry name" value="Periplasmic binding protein-like II"/>
    <property type="match status" value="1"/>
</dbReference>
<evidence type="ECO:0000256" key="2">
    <source>
        <dbReference type="ARBA" id="ARBA00023015"/>
    </source>
</evidence>
<evidence type="ECO:0000313" key="6">
    <source>
        <dbReference type="Proteomes" id="UP000510721"/>
    </source>
</evidence>
<name>A0A859R3E9_9HYPH</name>
<dbReference type="InterPro" id="IPR000847">
    <property type="entry name" value="LysR_HTH_N"/>
</dbReference>
<proteinExistence type="inferred from homology"/>
<dbReference type="InterPro" id="IPR036388">
    <property type="entry name" value="WH-like_DNA-bd_sf"/>
</dbReference>
<keyword evidence="5" id="KW-0614">Plasmid</keyword>
<sequence length="293" mass="31290">MNDRLTALKLFVRAGRLGSFSSAGRELGLSQPSASRLIAALEADVGATLFSRTTRAVALTEAGATYLTRVEAILAALDEADHEARGTGELRGVLRVGTSSCFVLREIIPRLPKFLSAHPALRVELLSNDRYQDLVTESIDVAFRFGSLPDSSAIARKVIDGPRILAATPFYLEEHGTPMMPSDLAHHAVIVGPAHRSPTLSFRKDGRVASVRVESQLSVTINEGAIAGAKAGLGIAALSLNSVRAELESGALVRILSDWDFGSMEVNAVFVSGKTIKPAARAFTDFLVGELRR</sequence>
<dbReference type="SUPFAM" id="SSF46785">
    <property type="entry name" value="Winged helix' DNA-binding domain"/>
    <property type="match status" value="1"/>
</dbReference>
<keyword evidence="3" id="KW-0238">DNA-binding</keyword>
<dbReference type="Gene3D" id="1.10.10.10">
    <property type="entry name" value="Winged helix-like DNA-binding domain superfamily/Winged helix DNA-binding domain"/>
    <property type="match status" value="1"/>
</dbReference>
<evidence type="ECO:0000256" key="1">
    <source>
        <dbReference type="ARBA" id="ARBA00009437"/>
    </source>
</evidence>
<dbReference type="PANTHER" id="PTHR30537:SF5">
    <property type="entry name" value="HTH-TYPE TRANSCRIPTIONAL ACTIVATOR TTDR-RELATED"/>
    <property type="match status" value="1"/>
</dbReference>
<dbReference type="PROSITE" id="PS50931">
    <property type="entry name" value="HTH_LYSR"/>
    <property type="match status" value="1"/>
</dbReference>
<dbReference type="KEGG" id="emx:FKV68_22185"/>
<reference evidence="5 6" key="1">
    <citation type="submission" date="2019-06" db="EMBL/GenBank/DDBJ databases">
        <title>Complete genome sequence of Ensifer mexicanus ITTG R7 isolated from nodules of Acacia angustissima (Mill.) Kuntze.</title>
        <authorList>
            <person name="Rincon-Rosales R."/>
            <person name="Rogel M.A."/>
            <person name="Guerrero G."/>
            <person name="Rincon-Molina C.I."/>
            <person name="Lopez-Lopez A."/>
            <person name="Martinez-Romero E."/>
        </authorList>
    </citation>
    <scope>NUCLEOTIDE SEQUENCE [LARGE SCALE GENOMIC DNA]</scope>
    <source>
        <strain evidence="5 6">ITTG R7</strain>
        <plasmid evidence="6">pemeittgr7a</plasmid>
    </source>
</reference>
<evidence type="ECO:0000256" key="4">
    <source>
        <dbReference type="ARBA" id="ARBA00023163"/>
    </source>
</evidence>
<dbReference type="RefSeq" id="WP_180941696.1">
    <property type="nucleotide sequence ID" value="NZ_CP041239.1"/>
</dbReference>
<dbReference type="Pfam" id="PF00126">
    <property type="entry name" value="HTH_1"/>
    <property type="match status" value="1"/>
</dbReference>
<dbReference type="GO" id="GO:0043565">
    <property type="term" value="F:sequence-specific DNA binding"/>
    <property type="evidence" value="ECO:0007669"/>
    <property type="project" value="TreeGrafter"/>
</dbReference>
<dbReference type="FunFam" id="1.10.10.10:FF:000001">
    <property type="entry name" value="LysR family transcriptional regulator"/>
    <property type="match status" value="1"/>
</dbReference>
<dbReference type="InterPro" id="IPR058163">
    <property type="entry name" value="LysR-type_TF_proteobact-type"/>
</dbReference>
<geneLocation type="plasmid" evidence="6">
    <name>pemeittgr7a</name>
</geneLocation>
<dbReference type="PANTHER" id="PTHR30537">
    <property type="entry name" value="HTH-TYPE TRANSCRIPTIONAL REGULATOR"/>
    <property type="match status" value="1"/>
</dbReference>
<comment type="similarity">
    <text evidence="1">Belongs to the LysR transcriptional regulatory family.</text>
</comment>
<dbReference type="PRINTS" id="PR00039">
    <property type="entry name" value="HTHLYSR"/>
</dbReference>
<protein>
    <submittedName>
        <fullName evidence="5">LysR family transcriptional regulator</fullName>
    </submittedName>
</protein>
<gene>
    <name evidence="5" type="ORF">FKV68_22185</name>
</gene>
<evidence type="ECO:0000313" key="5">
    <source>
        <dbReference type="EMBL" id="QLL64148.1"/>
    </source>
</evidence>
<keyword evidence="2" id="KW-0805">Transcription regulation</keyword>
<dbReference type="CDD" id="cd08422">
    <property type="entry name" value="PBP2_CrgA_like"/>
    <property type="match status" value="1"/>
</dbReference>
<dbReference type="GO" id="GO:0003700">
    <property type="term" value="F:DNA-binding transcription factor activity"/>
    <property type="evidence" value="ECO:0007669"/>
    <property type="project" value="InterPro"/>
</dbReference>
<organism evidence="5 6">
    <name type="scientific">Sinorhizobium mexicanum</name>
    <dbReference type="NCBI Taxonomy" id="375549"/>
    <lineage>
        <taxon>Bacteria</taxon>
        <taxon>Pseudomonadati</taxon>
        <taxon>Pseudomonadota</taxon>
        <taxon>Alphaproteobacteria</taxon>
        <taxon>Hyphomicrobiales</taxon>
        <taxon>Rhizobiaceae</taxon>
        <taxon>Sinorhizobium/Ensifer group</taxon>
        <taxon>Sinorhizobium</taxon>
    </lineage>
</organism>
<keyword evidence="4" id="KW-0804">Transcription</keyword>
<accession>A0A859R3E9</accession>
<dbReference type="InterPro" id="IPR036390">
    <property type="entry name" value="WH_DNA-bd_sf"/>
</dbReference>
<dbReference type="InterPro" id="IPR005119">
    <property type="entry name" value="LysR_subst-bd"/>
</dbReference>
<evidence type="ECO:0000256" key="3">
    <source>
        <dbReference type="ARBA" id="ARBA00023125"/>
    </source>
</evidence>
<dbReference type="GO" id="GO:0006351">
    <property type="term" value="P:DNA-templated transcription"/>
    <property type="evidence" value="ECO:0007669"/>
    <property type="project" value="TreeGrafter"/>
</dbReference>
<keyword evidence="6" id="KW-1185">Reference proteome</keyword>
<dbReference type="Pfam" id="PF03466">
    <property type="entry name" value="LysR_substrate"/>
    <property type="match status" value="1"/>
</dbReference>